<dbReference type="EnsemblPlants" id="PNT74193">
    <property type="protein sequence ID" value="PNT74193"/>
    <property type="gene ID" value="BRADI_1g09777v3"/>
</dbReference>
<reference evidence="1" key="2">
    <citation type="submission" date="2017-06" db="EMBL/GenBank/DDBJ databases">
        <title>WGS assembly of Brachypodium distachyon.</title>
        <authorList>
            <consortium name="The International Brachypodium Initiative"/>
            <person name="Lucas S."/>
            <person name="Harmon-Smith M."/>
            <person name="Lail K."/>
            <person name="Tice H."/>
            <person name="Grimwood J."/>
            <person name="Bruce D."/>
            <person name="Barry K."/>
            <person name="Shu S."/>
            <person name="Lindquist E."/>
            <person name="Wang M."/>
            <person name="Pitluck S."/>
            <person name="Vogel J.P."/>
            <person name="Garvin D.F."/>
            <person name="Mockler T.C."/>
            <person name="Schmutz J."/>
            <person name="Rokhsar D."/>
            <person name="Bevan M.W."/>
        </authorList>
    </citation>
    <scope>NUCLEOTIDE SEQUENCE</scope>
    <source>
        <strain evidence="1">Bd21</strain>
    </source>
</reference>
<gene>
    <name evidence="1" type="ORF">BRADI_1g09777v3</name>
</gene>
<dbReference type="Proteomes" id="UP000008810">
    <property type="component" value="Chromosome 1"/>
</dbReference>
<dbReference type="Gramene" id="PNT74193">
    <property type="protein sequence ID" value="PNT74193"/>
    <property type="gene ID" value="BRADI_1g09777v3"/>
</dbReference>
<proteinExistence type="predicted"/>
<organism evidence="1">
    <name type="scientific">Brachypodium distachyon</name>
    <name type="common">Purple false brome</name>
    <name type="synonym">Trachynia distachya</name>
    <dbReference type="NCBI Taxonomy" id="15368"/>
    <lineage>
        <taxon>Eukaryota</taxon>
        <taxon>Viridiplantae</taxon>
        <taxon>Streptophyta</taxon>
        <taxon>Embryophyta</taxon>
        <taxon>Tracheophyta</taxon>
        <taxon>Spermatophyta</taxon>
        <taxon>Magnoliopsida</taxon>
        <taxon>Liliopsida</taxon>
        <taxon>Poales</taxon>
        <taxon>Poaceae</taxon>
        <taxon>BOP clade</taxon>
        <taxon>Pooideae</taxon>
        <taxon>Stipodae</taxon>
        <taxon>Brachypodieae</taxon>
        <taxon>Brachypodium</taxon>
    </lineage>
</organism>
<keyword evidence="3" id="KW-1185">Reference proteome</keyword>
<sequence length="107" mass="12387">MMAEEPMTKYFCLVTMAIQICTRRSEALKLALQQKSEIKRASACMQNRQKEKSAIGPAAFKWKSISRRFPKVARNRKNCRHSVKDSKNMLRILSVSITFFLERTTSV</sequence>
<dbReference type="EMBL" id="CM000880">
    <property type="protein sequence ID" value="PNT74193.1"/>
    <property type="molecule type" value="Genomic_DNA"/>
</dbReference>
<evidence type="ECO:0000313" key="3">
    <source>
        <dbReference type="Proteomes" id="UP000008810"/>
    </source>
</evidence>
<dbReference type="ExpressionAtlas" id="A0A2K2DIT5">
    <property type="expression patterns" value="baseline"/>
</dbReference>
<evidence type="ECO:0000313" key="2">
    <source>
        <dbReference type="EnsemblPlants" id="PNT74193"/>
    </source>
</evidence>
<evidence type="ECO:0000313" key="1">
    <source>
        <dbReference type="EMBL" id="PNT74193.1"/>
    </source>
</evidence>
<reference evidence="2" key="3">
    <citation type="submission" date="2018-08" db="UniProtKB">
        <authorList>
            <consortium name="EnsemblPlants"/>
        </authorList>
    </citation>
    <scope>IDENTIFICATION</scope>
    <source>
        <strain evidence="2">cv. Bd21</strain>
    </source>
</reference>
<protein>
    <submittedName>
        <fullName evidence="1 2">Uncharacterized protein</fullName>
    </submittedName>
</protein>
<dbReference type="AlphaFoldDB" id="A0A2K2DIT5"/>
<accession>A0A2K2DIT5</accession>
<name>A0A2K2DIT5_BRADI</name>
<reference evidence="1 2" key="1">
    <citation type="journal article" date="2010" name="Nature">
        <title>Genome sequencing and analysis of the model grass Brachypodium distachyon.</title>
        <authorList>
            <consortium name="International Brachypodium Initiative"/>
        </authorList>
    </citation>
    <scope>NUCLEOTIDE SEQUENCE [LARGE SCALE GENOMIC DNA]</scope>
    <source>
        <strain evidence="1 2">Bd21</strain>
    </source>
</reference>